<dbReference type="Gene3D" id="3.40.50.300">
    <property type="entry name" value="P-loop containing nucleotide triphosphate hydrolases"/>
    <property type="match status" value="1"/>
</dbReference>
<accession>A0ABR3P4K5</accession>
<feature type="domain" description="Helicase/UvrB N-terminal" evidence="2">
    <location>
        <begin position="35"/>
        <end position="79"/>
    </location>
</feature>
<gene>
    <name evidence="3" type="ORF">AAFC00_006179</name>
</gene>
<name>A0ABR3P4K5_9PEZI</name>
<keyword evidence="1" id="KW-0547">Nucleotide-binding</keyword>
<dbReference type="InterPro" id="IPR027417">
    <property type="entry name" value="P-loop_NTPase"/>
</dbReference>
<dbReference type="InterPro" id="IPR006935">
    <property type="entry name" value="Helicase/UvrB_N"/>
</dbReference>
<evidence type="ECO:0000313" key="4">
    <source>
        <dbReference type="Proteomes" id="UP001562354"/>
    </source>
</evidence>
<evidence type="ECO:0000313" key="3">
    <source>
        <dbReference type="EMBL" id="KAL1297621.1"/>
    </source>
</evidence>
<dbReference type="EMBL" id="JBFMKM010000014">
    <property type="protein sequence ID" value="KAL1297621.1"/>
    <property type="molecule type" value="Genomic_DNA"/>
</dbReference>
<protein>
    <recommendedName>
        <fullName evidence="2">Helicase/UvrB N-terminal domain-containing protein</fullName>
    </recommendedName>
</protein>
<dbReference type="Proteomes" id="UP001562354">
    <property type="component" value="Unassembled WGS sequence"/>
</dbReference>
<comment type="caution">
    <text evidence="3">The sequence shown here is derived from an EMBL/GenBank/DDBJ whole genome shotgun (WGS) entry which is preliminary data.</text>
</comment>
<dbReference type="PANTHER" id="PTHR14074">
    <property type="entry name" value="HELICASE WITH DEATH DOMAIN-RELATED"/>
    <property type="match status" value="1"/>
</dbReference>
<sequence length="104" mass="11231">MDASSFSPHGSLEMDTGQPGLVTADIEQAAHGGQLRLRSYQDEMLEESLRHNTIVVLDTGAGKTQIAMARIRAELESCDNDKLAWFMAPTGTSSILIHIAMSAN</sequence>
<dbReference type="RefSeq" id="XP_069197303.1">
    <property type="nucleotide sequence ID" value="XM_069348310.1"/>
</dbReference>
<keyword evidence="1" id="KW-0067">ATP-binding</keyword>
<dbReference type="GeneID" id="95979878"/>
<organism evidence="3 4">
    <name type="scientific">Neodothiora populina</name>
    <dbReference type="NCBI Taxonomy" id="2781224"/>
    <lineage>
        <taxon>Eukaryota</taxon>
        <taxon>Fungi</taxon>
        <taxon>Dikarya</taxon>
        <taxon>Ascomycota</taxon>
        <taxon>Pezizomycotina</taxon>
        <taxon>Dothideomycetes</taxon>
        <taxon>Dothideomycetidae</taxon>
        <taxon>Dothideales</taxon>
        <taxon>Dothioraceae</taxon>
        <taxon>Neodothiora</taxon>
    </lineage>
</organism>
<evidence type="ECO:0000259" key="2">
    <source>
        <dbReference type="Pfam" id="PF04851"/>
    </source>
</evidence>
<dbReference type="InterPro" id="IPR051363">
    <property type="entry name" value="RLR_Helicase"/>
</dbReference>
<proteinExistence type="predicted"/>
<keyword evidence="4" id="KW-1185">Reference proteome</keyword>
<keyword evidence="1" id="KW-0378">Hydrolase</keyword>
<dbReference type="PANTHER" id="PTHR14074:SF16">
    <property type="entry name" value="ANTIVIRAL INNATE IMMUNE RESPONSE RECEPTOR RIG-I"/>
    <property type="match status" value="1"/>
</dbReference>
<dbReference type="Pfam" id="PF04851">
    <property type="entry name" value="ResIII"/>
    <property type="match status" value="1"/>
</dbReference>
<reference evidence="3 4" key="1">
    <citation type="submission" date="2024-07" db="EMBL/GenBank/DDBJ databases">
        <title>Draft sequence of the Neodothiora populina.</title>
        <authorList>
            <person name="Drown D.D."/>
            <person name="Schuette U.S."/>
            <person name="Buechlein A.B."/>
            <person name="Rusch D.R."/>
            <person name="Winton L.W."/>
            <person name="Adams G.A."/>
        </authorList>
    </citation>
    <scope>NUCLEOTIDE SEQUENCE [LARGE SCALE GENOMIC DNA]</scope>
    <source>
        <strain evidence="3 4">CPC 39397</strain>
    </source>
</reference>
<keyword evidence="1" id="KW-0347">Helicase</keyword>
<evidence type="ECO:0000256" key="1">
    <source>
        <dbReference type="ARBA" id="ARBA00022806"/>
    </source>
</evidence>
<dbReference type="SUPFAM" id="SSF52540">
    <property type="entry name" value="P-loop containing nucleoside triphosphate hydrolases"/>
    <property type="match status" value="1"/>
</dbReference>